<dbReference type="CDD" id="cd10432">
    <property type="entry name" value="BI-1-like_bacterial"/>
    <property type="match status" value="1"/>
</dbReference>
<keyword evidence="8" id="KW-1185">Reference proteome</keyword>
<evidence type="ECO:0000256" key="2">
    <source>
        <dbReference type="ARBA" id="ARBA00010350"/>
    </source>
</evidence>
<dbReference type="RefSeq" id="WP_233674905.1">
    <property type="nucleotide sequence ID" value="NZ_JAJUOS010000001.1"/>
</dbReference>
<feature type="transmembrane region" description="Helical" evidence="6">
    <location>
        <begin position="166"/>
        <end position="185"/>
    </location>
</feature>
<dbReference type="Proteomes" id="UP001521181">
    <property type="component" value="Unassembled WGS sequence"/>
</dbReference>
<keyword evidence="3 6" id="KW-0812">Transmembrane</keyword>
<comment type="subcellular location">
    <subcellularLocation>
        <location evidence="1">Membrane</location>
        <topology evidence="1">Multi-pass membrane protein</topology>
    </subcellularLocation>
</comment>
<dbReference type="InterPro" id="IPR006214">
    <property type="entry name" value="Bax_inhibitor_1-related"/>
</dbReference>
<reference evidence="7 8" key="1">
    <citation type="submission" date="2021-12" db="EMBL/GenBank/DDBJ databases">
        <title>Sinirhodobacter sp. WL0062 is a bacterium isolated from seawater.</title>
        <authorList>
            <person name="Wang L."/>
            <person name="He W."/>
            <person name="Zhang D.-F."/>
        </authorList>
    </citation>
    <scope>NUCLEOTIDE SEQUENCE [LARGE SCALE GENOMIC DNA]</scope>
    <source>
        <strain evidence="7 8">WL0062</strain>
    </source>
</reference>
<accession>A0ABS8YT17</accession>
<evidence type="ECO:0000256" key="6">
    <source>
        <dbReference type="RuleBase" id="RU004379"/>
    </source>
</evidence>
<comment type="caution">
    <text evidence="7">The sequence shown here is derived from an EMBL/GenBank/DDBJ whole genome shotgun (WGS) entry which is preliminary data.</text>
</comment>
<comment type="similarity">
    <text evidence="2 6">Belongs to the BI1 family.</text>
</comment>
<keyword evidence="4 6" id="KW-1133">Transmembrane helix</keyword>
<feature type="transmembrane region" description="Helical" evidence="6">
    <location>
        <begin position="230"/>
        <end position="253"/>
    </location>
</feature>
<protein>
    <submittedName>
        <fullName evidence="7">Bax inhibitor-1/YccA family protein</fullName>
    </submittedName>
</protein>
<feature type="transmembrane region" description="Helical" evidence="6">
    <location>
        <begin position="83"/>
        <end position="100"/>
    </location>
</feature>
<evidence type="ECO:0000313" key="8">
    <source>
        <dbReference type="Proteomes" id="UP001521181"/>
    </source>
</evidence>
<gene>
    <name evidence="7" type="ORF">LZA78_00005</name>
</gene>
<feature type="transmembrane region" description="Helical" evidence="6">
    <location>
        <begin position="136"/>
        <end position="154"/>
    </location>
</feature>
<dbReference type="EMBL" id="JAJUOS010000001">
    <property type="protein sequence ID" value="MCE5971871.1"/>
    <property type="molecule type" value="Genomic_DNA"/>
</dbReference>
<keyword evidence="5 6" id="KW-0472">Membrane</keyword>
<organism evidence="7 8">
    <name type="scientific">Rhodobacter flavimaris</name>
    <dbReference type="NCBI Taxonomy" id="2907145"/>
    <lineage>
        <taxon>Bacteria</taxon>
        <taxon>Pseudomonadati</taxon>
        <taxon>Pseudomonadota</taxon>
        <taxon>Alphaproteobacteria</taxon>
        <taxon>Rhodobacterales</taxon>
        <taxon>Rhodobacter group</taxon>
        <taxon>Rhodobacter</taxon>
    </lineage>
</organism>
<dbReference type="PANTHER" id="PTHR23291">
    <property type="entry name" value="BAX INHIBITOR-RELATED"/>
    <property type="match status" value="1"/>
</dbReference>
<feature type="transmembrane region" description="Helical" evidence="6">
    <location>
        <begin position="29"/>
        <end position="48"/>
    </location>
</feature>
<evidence type="ECO:0000313" key="7">
    <source>
        <dbReference type="EMBL" id="MCE5971871.1"/>
    </source>
</evidence>
<evidence type="ECO:0000256" key="4">
    <source>
        <dbReference type="ARBA" id="ARBA00022989"/>
    </source>
</evidence>
<dbReference type="PANTHER" id="PTHR23291:SF50">
    <property type="entry name" value="PROTEIN LIFEGUARD 4"/>
    <property type="match status" value="1"/>
</dbReference>
<dbReference type="Pfam" id="PF01027">
    <property type="entry name" value="Bax1-I"/>
    <property type="match status" value="1"/>
</dbReference>
<evidence type="ECO:0000256" key="5">
    <source>
        <dbReference type="ARBA" id="ARBA00023136"/>
    </source>
</evidence>
<proteinExistence type="inferred from homology"/>
<name>A0ABS8YT17_9RHOB</name>
<feature type="transmembrane region" description="Helical" evidence="6">
    <location>
        <begin position="112"/>
        <end position="130"/>
    </location>
</feature>
<evidence type="ECO:0000256" key="1">
    <source>
        <dbReference type="ARBA" id="ARBA00004141"/>
    </source>
</evidence>
<evidence type="ECO:0000256" key="3">
    <source>
        <dbReference type="ARBA" id="ARBA00022692"/>
    </source>
</evidence>
<sequence>MAEFQTMRAGAGTRAQLIDEGLRAHMNKVYGLMSVGMLITGAVAWMLANMAMTTDPSAAAMQIGASKYLTAFGVTLYTTPLKWVLMFAPLIVVFAFSATLHKMQTSTAQLVFWAYAALMGASLSSIFVVFTGVSIAQTFLVTAIAFASLSLYGYTTKRNLSAFGSFLMMGLVGLIVASIVNIFLASSALQFAISVIGVLLFSGLTAYDTQNIKNTYLQLAQSDSDFLGKAAILGALQLYLDFINLFMFLLQFLGNRE</sequence>
<feature type="transmembrane region" description="Helical" evidence="6">
    <location>
        <begin position="191"/>
        <end position="209"/>
    </location>
</feature>